<dbReference type="PANTHER" id="PTHR45138:SF9">
    <property type="entry name" value="DIGUANYLATE CYCLASE DGCM-RELATED"/>
    <property type="match status" value="1"/>
</dbReference>
<dbReference type="InterPro" id="IPR050469">
    <property type="entry name" value="Diguanylate_Cyclase"/>
</dbReference>
<keyword evidence="2" id="KW-1003">Cell membrane</keyword>
<dbReference type="NCBIfam" id="TIGR00254">
    <property type="entry name" value="GGDEF"/>
    <property type="match status" value="1"/>
</dbReference>
<dbReference type="CDD" id="cd01949">
    <property type="entry name" value="GGDEF"/>
    <property type="match status" value="1"/>
</dbReference>
<dbReference type="PANTHER" id="PTHR45138">
    <property type="entry name" value="REGULATORY COMPONENTS OF SENSORY TRANSDUCTION SYSTEM"/>
    <property type="match status" value="1"/>
</dbReference>
<organism evidence="8 9">
    <name type="scientific">Exiguobacterium oxidotolerans</name>
    <dbReference type="NCBI Taxonomy" id="223958"/>
    <lineage>
        <taxon>Bacteria</taxon>
        <taxon>Bacillati</taxon>
        <taxon>Bacillota</taxon>
        <taxon>Bacilli</taxon>
        <taxon>Bacillales</taxon>
        <taxon>Bacillales Family XII. Incertae Sedis</taxon>
        <taxon>Exiguobacterium</taxon>
    </lineage>
</organism>
<evidence type="ECO:0000256" key="3">
    <source>
        <dbReference type="ARBA" id="ARBA00022692"/>
    </source>
</evidence>
<evidence type="ECO:0000313" key="8">
    <source>
        <dbReference type="EMBL" id="VWX38004.1"/>
    </source>
</evidence>
<name>A0A653IGQ7_9BACL</name>
<evidence type="ECO:0000256" key="5">
    <source>
        <dbReference type="ARBA" id="ARBA00023136"/>
    </source>
</evidence>
<dbReference type="GO" id="GO:0052621">
    <property type="term" value="F:diguanylate cyclase activity"/>
    <property type="evidence" value="ECO:0007669"/>
    <property type="project" value="TreeGrafter"/>
</dbReference>
<proteinExistence type="predicted"/>
<protein>
    <recommendedName>
        <fullName evidence="7">GGDEF domain-containing protein</fullName>
    </recommendedName>
</protein>
<evidence type="ECO:0000256" key="2">
    <source>
        <dbReference type="ARBA" id="ARBA00022475"/>
    </source>
</evidence>
<feature type="transmembrane region" description="Helical" evidence="6">
    <location>
        <begin position="136"/>
        <end position="154"/>
    </location>
</feature>
<gene>
    <name evidence="8" type="ORF">EXIGUO9Y_360281</name>
</gene>
<feature type="domain" description="GGDEF" evidence="7">
    <location>
        <begin position="227"/>
        <end position="358"/>
    </location>
</feature>
<feature type="transmembrane region" description="Helical" evidence="6">
    <location>
        <begin position="166"/>
        <end position="183"/>
    </location>
</feature>
<dbReference type="GO" id="GO:0071555">
    <property type="term" value="P:cell wall organization"/>
    <property type="evidence" value="ECO:0007669"/>
    <property type="project" value="InterPro"/>
</dbReference>
<keyword evidence="3 6" id="KW-0812">Transmembrane</keyword>
<dbReference type="GO" id="GO:0005886">
    <property type="term" value="C:plasma membrane"/>
    <property type="evidence" value="ECO:0007669"/>
    <property type="project" value="UniProtKB-SubCell"/>
</dbReference>
<feature type="transmembrane region" description="Helical" evidence="6">
    <location>
        <begin position="80"/>
        <end position="100"/>
    </location>
</feature>
<dbReference type="InterPro" id="IPR029787">
    <property type="entry name" value="Nucleotide_cyclase"/>
</dbReference>
<evidence type="ECO:0000313" key="9">
    <source>
        <dbReference type="Proteomes" id="UP000439752"/>
    </source>
</evidence>
<dbReference type="Proteomes" id="UP000439752">
    <property type="component" value="Unassembled WGS sequence"/>
</dbReference>
<evidence type="ECO:0000259" key="7">
    <source>
        <dbReference type="PROSITE" id="PS50887"/>
    </source>
</evidence>
<dbReference type="InterPro" id="IPR043128">
    <property type="entry name" value="Rev_trsase/Diguanyl_cyclase"/>
</dbReference>
<dbReference type="GO" id="GO:1902201">
    <property type="term" value="P:negative regulation of bacterial-type flagellum-dependent cell motility"/>
    <property type="evidence" value="ECO:0007669"/>
    <property type="project" value="TreeGrafter"/>
</dbReference>
<feature type="transmembrane region" description="Helical" evidence="6">
    <location>
        <begin position="112"/>
        <end position="130"/>
    </location>
</feature>
<dbReference type="PROSITE" id="PS50887">
    <property type="entry name" value="GGDEF"/>
    <property type="match status" value="1"/>
</dbReference>
<feature type="transmembrane region" description="Helical" evidence="6">
    <location>
        <begin position="42"/>
        <end position="60"/>
    </location>
</feature>
<dbReference type="SUPFAM" id="SSF55073">
    <property type="entry name" value="Nucleotide cyclase"/>
    <property type="match status" value="1"/>
</dbReference>
<dbReference type="InterPro" id="IPR000160">
    <property type="entry name" value="GGDEF_dom"/>
</dbReference>
<keyword evidence="5 6" id="KW-0472">Membrane</keyword>
<dbReference type="GO" id="GO:0000155">
    <property type="term" value="F:phosphorelay sensor kinase activity"/>
    <property type="evidence" value="ECO:0007669"/>
    <property type="project" value="InterPro"/>
</dbReference>
<dbReference type="EMBL" id="CABWKQ010000030">
    <property type="protein sequence ID" value="VWX38004.1"/>
    <property type="molecule type" value="Genomic_DNA"/>
</dbReference>
<reference evidence="8 9" key="1">
    <citation type="submission" date="2019-10" db="EMBL/GenBank/DDBJ databases">
        <authorList>
            <person name="Karimi E."/>
        </authorList>
    </citation>
    <scope>NUCLEOTIDE SEQUENCE [LARGE SCALE GENOMIC DNA]</scope>
    <source>
        <strain evidence="8">Exiguobacterium sp. 9Y</strain>
    </source>
</reference>
<comment type="subcellular location">
    <subcellularLocation>
        <location evidence="1">Cell membrane</location>
        <topology evidence="1">Multi-pass membrane protein</topology>
    </subcellularLocation>
</comment>
<dbReference type="Pfam" id="PF00990">
    <property type="entry name" value="GGDEF"/>
    <property type="match status" value="1"/>
</dbReference>
<keyword evidence="4 6" id="KW-1133">Transmembrane helix</keyword>
<dbReference type="AlphaFoldDB" id="A0A653IGQ7"/>
<dbReference type="InterPro" id="IPR011620">
    <property type="entry name" value="Sig_transdc_His_kinase_LytS_TM"/>
</dbReference>
<dbReference type="GO" id="GO:0043709">
    <property type="term" value="P:cell adhesion involved in single-species biofilm formation"/>
    <property type="evidence" value="ECO:0007669"/>
    <property type="project" value="TreeGrafter"/>
</dbReference>
<evidence type="ECO:0000256" key="4">
    <source>
        <dbReference type="ARBA" id="ARBA00022989"/>
    </source>
</evidence>
<feature type="transmembrane region" description="Helical" evidence="6">
    <location>
        <begin position="6"/>
        <end position="26"/>
    </location>
</feature>
<sequence>MLSTLNVFFTNICIIFLILSVTFYLMRNRLPIQYDSKRSTRLYFGFANGLTGILLMHNSISINGSLIDLRLLPLALSALYGGPVSIVTTGIILLLYRVLISGGESVSALQNSLVMLTGFTVLIILCAQLIKHKGRLFTVIVTIGSTLVLLRMLLGPSHPHAWQTIFLPYFLITIGASILFYHLSHMLQGHFVLYAYQSYLASTDELTRLANRHVITGKVKALVEAKAPWGVIIFDLDHFKAVNDQYGHAVGDAVLRHFSVLLTQECPDSITVGRYGGEEFIVVIPNTFTVSPTRLARQLVQSVTDTPFVMQDHALTITVSAGVAYAKNQAAGIVFKQADTALYAAKENGRNQFMLYDK</sequence>
<dbReference type="SMART" id="SM00267">
    <property type="entry name" value="GGDEF"/>
    <property type="match status" value="1"/>
</dbReference>
<dbReference type="Pfam" id="PF07694">
    <property type="entry name" value="5TM-5TMR_LYT"/>
    <property type="match status" value="1"/>
</dbReference>
<accession>A0A653IGQ7</accession>
<evidence type="ECO:0000256" key="1">
    <source>
        <dbReference type="ARBA" id="ARBA00004651"/>
    </source>
</evidence>
<keyword evidence="9" id="KW-1185">Reference proteome</keyword>
<dbReference type="Gene3D" id="3.30.70.270">
    <property type="match status" value="1"/>
</dbReference>
<evidence type="ECO:0000256" key="6">
    <source>
        <dbReference type="SAM" id="Phobius"/>
    </source>
</evidence>
<dbReference type="FunFam" id="3.30.70.270:FF:000001">
    <property type="entry name" value="Diguanylate cyclase domain protein"/>
    <property type="match status" value="1"/>
</dbReference>